<organism evidence="1">
    <name type="scientific">marine sediment metagenome</name>
    <dbReference type="NCBI Taxonomy" id="412755"/>
    <lineage>
        <taxon>unclassified sequences</taxon>
        <taxon>metagenomes</taxon>
        <taxon>ecological metagenomes</taxon>
    </lineage>
</organism>
<name>A0A0F9TAR1_9ZZZZ</name>
<proteinExistence type="predicted"/>
<evidence type="ECO:0000313" key="1">
    <source>
        <dbReference type="EMBL" id="KKN46046.1"/>
    </source>
</evidence>
<protein>
    <submittedName>
        <fullName evidence="1">Uncharacterized protein</fullName>
    </submittedName>
</protein>
<comment type="caution">
    <text evidence="1">The sequence shown here is derived from an EMBL/GenBank/DDBJ whole genome shotgun (WGS) entry which is preliminary data.</text>
</comment>
<reference evidence="1" key="1">
    <citation type="journal article" date="2015" name="Nature">
        <title>Complex archaea that bridge the gap between prokaryotes and eukaryotes.</title>
        <authorList>
            <person name="Spang A."/>
            <person name="Saw J.H."/>
            <person name="Jorgensen S.L."/>
            <person name="Zaremba-Niedzwiedzka K."/>
            <person name="Martijn J."/>
            <person name="Lind A.E."/>
            <person name="van Eijk R."/>
            <person name="Schleper C."/>
            <person name="Guy L."/>
            <person name="Ettema T.J."/>
        </authorList>
    </citation>
    <scope>NUCLEOTIDE SEQUENCE</scope>
</reference>
<gene>
    <name evidence="1" type="ORF">LCGC14_0676650</name>
</gene>
<accession>A0A0F9TAR1</accession>
<dbReference type="AlphaFoldDB" id="A0A0F9TAR1"/>
<dbReference type="EMBL" id="LAZR01001352">
    <property type="protein sequence ID" value="KKN46046.1"/>
    <property type="molecule type" value="Genomic_DNA"/>
</dbReference>
<sequence>MLEGTVNGVSYPIAIGKDGQTLWETTDVAQERDEIWDDWSLGLGETKQETGRGYLFSRGFDASVRGALKLSPFYHNLNNAALTTDYGHFMEATEAAGSTLTLDAASTRKGSVASGGQLTWSHTVASQSERILIVGVAINLRIDQSIFSAGLFYTTYGGASMTFLASRQGASGTDVTVALWYLLAPTTGANTVVVQTPEGATTAIVAGAESLYGVDQDTPFGTVVSATGTDGTPTVTVVTSAGEQLLAVVGVEGSATIAAGTNETERWDDTQGTDVSGSGYTQAGSDGGVMAPSLTSGTDWVEIAVPIKPGSAGSRSVMFISDTTKIFKYTYDSDTGLTLDATDTTASGVAGRPAKVNGNWYSPMGSGASAQKLTGITWADVTGTWKADHLSTYQKGVTPTVARVNSTTQNTVELNADTGDITDTWTNESEAVSDTSTKVTDLLESQGLLFVPKEDSLYEFGSEAESRNAIPFLGRGKVDADNGKGSFAFGDEIIYMSKGDLWRYRIGRGALPIGINTIRSFRKIAAIPTLKSGRPAFGVHVGEYWYYLQNEGEVSDLIQARKRREGDPAGHELIQHSVLTIPLSKGMGVDSRNRLWIKGASTDETTRDIRVIELADDGSLDLQNRKGQVSADHDIYFDERNPGRPQDQVQIRHMTVELEGDWDATTSLQLKLWLDNATSAISHGAAITAAGVTVRNPTTFGTSDTCYRFRPQLTLTTNSSYLPKSSDPQILRLIAGIRFPEIIRIVIPADDGVLSGMTAIDAEQNLRRLQNQGVVAFGRPGETSTFNAEIFSVTDTMYATEKGFAHGIALQLRRFVTP</sequence>